<dbReference type="Pfam" id="PF06609">
    <property type="entry name" value="TRI12"/>
    <property type="match status" value="1"/>
</dbReference>
<evidence type="ECO:0000256" key="7">
    <source>
        <dbReference type="SAM" id="Phobius"/>
    </source>
</evidence>
<gene>
    <name evidence="9" type="ORF">HRR80_004621</name>
</gene>
<dbReference type="GO" id="GO:0022857">
    <property type="term" value="F:transmembrane transporter activity"/>
    <property type="evidence" value="ECO:0007669"/>
    <property type="project" value="InterPro"/>
</dbReference>
<feature type="transmembrane region" description="Helical" evidence="7">
    <location>
        <begin position="340"/>
        <end position="365"/>
    </location>
</feature>
<evidence type="ECO:0000313" key="9">
    <source>
        <dbReference type="EMBL" id="KAJ8991276.1"/>
    </source>
</evidence>
<feature type="transmembrane region" description="Helical" evidence="7">
    <location>
        <begin position="409"/>
        <end position="426"/>
    </location>
</feature>
<dbReference type="PANTHER" id="PTHR23501">
    <property type="entry name" value="MAJOR FACILITATOR SUPERFAMILY"/>
    <property type="match status" value="1"/>
</dbReference>
<organism evidence="9 10">
    <name type="scientific">Exophiala dermatitidis</name>
    <name type="common">Black yeast-like fungus</name>
    <name type="synonym">Wangiella dermatitidis</name>
    <dbReference type="NCBI Taxonomy" id="5970"/>
    <lineage>
        <taxon>Eukaryota</taxon>
        <taxon>Fungi</taxon>
        <taxon>Dikarya</taxon>
        <taxon>Ascomycota</taxon>
        <taxon>Pezizomycotina</taxon>
        <taxon>Eurotiomycetes</taxon>
        <taxon>Chaetothyriomycetidae</taxon>
        <taxon>Chaetothyriales</taxon>
        <taxon>Herpotrichiellaceae</taxon>
        <taxon>Exophiala</taxon>
    </lineage>
</organism>
<dbReference type="InterPro" id="IPR053791">
    <property type="entry name" value="MFS_Tri12-like"/>
</dbReference>
<feature type="transmembrane region" description="Helical" evidence="7">
    <location>
        <begin position="226"/>
        <end position="245"/>
    </location>
</feature>
<dbReference type="GO" id="GO:0005886">
    <property type="term" value="C:plasma membrane"/>
    <property type="evidence" value="ECO:0007669"/>
    <property type="project" value="TreeGrafter"/>
</dbReference>
<keyword evidence="5 7" id="KW-0472">Membrane</keyword>
<evidence type="ECO:0000256" key="2">
    <source>
        <dbReference type="ARBA" id="ARBA00022448"/>
    </source>
</evidence>
<dbReference type="InterPro" id="IPR010573">
    <property type="entry name" value="MFS_Str1/Tri12-like"/>
</dbReference>
<protein>
    <recommendedName>
        <fullName evidence="8">Major facilitator superfamily (MFS) profile domain-containing protein</fullName>
    </recommendedName>
</protein>
<comment type="subcellular location">
    <subcellularLocation>
        <location evidence="1">Membrane</location>
        <topology evidence="1">Multi-pass membrane protein</topology>
    </subcellularLocation>
</comment>
<evidence type="ECO:0000256" key="5">
    <source>
        <dbReference type="ARBA" id="ARBA00023136"/>
    </source>
</evidence>
<dbReference type="Proteomes" id="UP001161757">
    <property type="component" value="Unassembled WGS sequence"/>
</dbReference>
<feature type="transmembrane region" description="Helical" evidence="7">
    <location>
        <begin position="570"/>
        <end position="590"/>
    </location>
</feature>
<sequence>MASSAGEAIIGKTQTVPHGHKVLSIMEKTKSAEEKHLPPVSSADNNNDNNLICDEPDEEPELHARTYIALLSMFLLNMVQVVALQGPPAVLSYIGKSLNNPPAETWVTNSLSLVQAVLGPVISAASDTFQARKTILVGTSLISLVGSAIAPGSGTIYRLIAAQTLIGVGFASVPLAYAVPSEILPRKWRPMAQACMNIAAAIGAIIGPLIIGALTRGDEKNGWRKFYWIQLGLWAATALGILIGYRPPKRHTRLDHLSFLQKLGHLDLPGCFLLTAGLSLFLTGLNLGGGLYSWTNVRTLTTLVLGIAILIGFGVYEWKGTRRGILHHDLFKGGRSRGQTFAICVLLILIEGILFFSFIIFYPIMSTNLFPSDPFHIVSRSMPFWSCTCLSTVLWGMASTKFRTIREPLFLGYVLFTAGIIGWATVEPSHSGGITQLCMAGLAGFGFGAPLILIIAGVQLSTPHRLIATATAVTTSSRAVGATVFTAILSAALNARLDKNIPGQVSRAVLNAGLPAGSVGMFIKAVTGNGITTTVAAATESTRNVPGVSPAVVDAGVRALKQAFADSLRVVYEIAAPFGAVACLACWALGDLRTTMDYRVDAPVEDLHAKQEHHLHTQGQPEQGRDVQELKTG</sequence>
<dbReference type="PANTHER" id="PTHR23501:SF195">
    <property type="entry name" value="PEP5"/>
    <property type="match status" value="1"/>
</dbReference>
<dbReference type="PROSITE" id="PS50850">
    <property type="entry name" value="MFS"/>
    <property type="match status" value="1"/>
</dbReference>
<feature type="domain" description="Major facilitator superfamily (MFS) profile" evidence="8">
    <location>
        <begin position="65"/>
        <end position="542"/>
    </location>
</feature>
<feature type="transmembrane region" description="Helical" evidence="7">
    <location>
        <begin position="134"/>
        <end position="150"/>
    </location>
</feature>
<feature type="transmembrane region" description="Helical" evidence="7">
    <location>
        <begin position="432"/>
        <end position="456"/>
    </location>
</feature>
<evidence type="ECO:0000259" key="8">
    <source>
        <dbReference type="PROSITE" id="PS50850"/>
    </source>
</evidence>
<evidence type="ECO:0000313" key="10">
    <source>
        <dbReference type="Proteomes" id="UP001161757"/>
    </source>
</evidence>
<dbReference type="InterPro" id="IPR020846">
    <property type="entry name" value="MFS_dom"/>
</dbReference>
<dbReference type="AlphaFoldDB" id="A0AAN6IY48"/>
<feature type="compositionally biased region" description="Basic and acidic residues" evidence="6">
    <location>
        <begin position="623"/>
        <end position="633"/>
    </location>
</feature>
<evidence type="ECO:0000256" key="1">
    <source>
        <dbReference type="ARBA" id="ARBA00004141"/>
    </source>
</evidence>
<evidence type="ECO:0000256" key="6">
    <source>
        <dbReference type="SAM" id="MobiDB-lite"/>
    </source>
</evidence>
<evidence type="ECO:0000256" key="4">
    <source>
        <dbReference type="ARBA" id="ARBA00022989"/>
    </source>
</evidence>
<feature type="transmembrane region" description="Helical" evidence="7">
    <location>
        <begin position="377"/>
        <end position="397"/>
    </location>
</feature>
<proteinExistence type="predicted"/>
<evidence type="ECO:0000256" key="3">
    <source>
        <dbReference type="ARBA" id="ARBA00022692"/>
    </source>
</evidence>
<feature type="transmembrane region" description="Helical" evidence="7">
    <location>
        <begin position="299"/>
        <end position="319"/>
    </location>
</feature>
<feature type="region of interest" description="Disordered" evidence="6">
    <location>
        <begin position="29"/>
        <end position="56"/>
    </location>
</feature>
<feature type="transmembrane region" description="Helical" evidence="7">
    <location>
        <begin position="266"/>
        <end position="287"/>
    </location>
</feature>
<keyword evidence="3 7" id="KW-0812">Transmembrane</keyword>
<reference evidence="9" key="1">
    <citation type="submission" date="2023-01" db="EMBL/GenBank/DDBJ databases">
        <title>Exophiala dermititidis isolated from Cystic Fibrosis Patient.</title>
        <authorList>
            <person name="Kurbessoian T."/>
            <person name="Crocker A."/>
            <person name="Murante D."/>
            <person name="Hogan D.A."/>
            <person name="Stajich J.E."/>
        </authorList>
    </citation>
    <scope>NUCLEOTIDE SEQUENCE</scope>
    <source>
        <strain evidence="9">Ex8</strain>
    </source>
</reference>
<dbReference type="InterPro" id="IPR036259">
    <property type="entry name" value="MFS_trans_sf"/>
</dbReference>
<dbReference type="Gene3D" id="1.20.1250.20">
    <property type="entry name" value="MFS general substrate transporter like domains"/>
    <property type="match status" value="1"/>
</dbReference>
<name>A0AAN6IY48_EXODE</name>
<dbReference type="SUPFAM" id="SSF103473">
    <property type="entry name" value="MFS general substrate transporter"/>
    <property type="match status" value="1"/>
</dbReference>
<dbReference type="EMBL" id="JAJGCB010000008">
    <property type="protein sequence ID" value="KAJ8991276.1"/>
    <property type="molecule type" value="Genomic_DNA"/>
</dbReference>
<feature type="transmembrane region" description="Helical" evidence="7">
    <location>
        <begin position="156"/>
        <end position="179"/>
    </location>
</feature>
<keyword evidence="4 7" id="KW-1133">Transmembrane helix</keyword>
<dbReference type="CDD" id="cd06179">
    <property type="entry name" value="MFS_TRI12_like"/>
    <property type="match status" value="1"/>
</dbReference>
<comment type="caution">
    <text evidence="9">The sequence shown here is derived from an EMBL/GenBank/DDBJ whole genome shotgun (WGS) entry which is preliminary data.</text>
</comment>
<keyword evidence="2" id="KW-0813">Transport</keyword>
<accession>A0AAN6IY48</accession>
<feature type="region of interest" description="Disordered" evidence="6">
    <location>
        <begin position="611"/>
        <end position="633"/>
    </location>
</feature>
<feature type="transmembrane region" description="Helical" evidence="7">
    <location>
        <begin position="191"/>
        <end position="214"/>
    </location>
</feature>